<dbReference type="RefSeq" id="WP_165928759.1">
    <property type="nucleotide sequence ID" value="NZ_CAWRDJ010000003.1"/>
</dbReference>
<dbReference type="EMBL" id="UGHR01000006">
    <property type="protein sequence ID" value="STR45849.1"/>
    <property type="molecule type" value="Genomic_DNA"/>
</dbReference>
<dbReference type="Proteomes" id="UP000295794">
    <property type="component" value="Unassembled WGS sequence"/>
</dbReference>
<reference evidence="3 5" key="2">
    <citation type="submission" date="2019-03" db="EMBL/GenBank/DDBJ databases">
        <title>Genomic Encyclopedia of Type Strains, Phase IV (KMG-IV): sequencing the most valuable type-strain genomes for metagenomic binning, comparative biology and taxonomic classification.</title>
        <authorList>
            <person name="Goeker M."/>
        </authorList>
    </citation>
    <scope>NUCLEOTIDE SEQUENCE [LARGE SCALE GENOMIC DNA]</scope>
    <source>
        <strain evidence="3 5">DSM 3764</strain>
    </source>
</reference>
<dbReference type="AlphaFoldDB" id="A0A377SZC1"/>
<organism evidence="2 4">
    <name type="scientific">Iodobacter fluviatilis</name>
    <dbReference type="NCBI Taxonomy" id="537"/>
    <lineage>
        <taxon>Bacteria</taxon>
        <taxon>Pseudomonadati</taxon>
        <taxon>Pseudomonadota</taxon>
        <taxon>Betaproteobacteria</taxon>
        <taxon>Neisseriales</taxon>
        <taxon>Chitinibacteraceae</taxon>
        <taxon>Iodobacter</taxon>
    </lineage>
</organism>
<evidence type="ECO:0000313" key="3">
    <source>
        <dbReference type="EMBL" id="TCU83026.1"/>
    </source>
</evidence>
<feature type="domain" description="Lipocalin-like" evidence="1">
    <location>
        <begin position="10"/>
        <end position="156"/>
    </location>
</feature>
<dbReference type="Proteomes" id="UP000255108">
    <property type="component" value="Unassembled WGS sequence"/>
</dbReference>
<sequence>MVNLKAILAGAWVLESYLKRAEDGSVAFPMGEQPQGMIMYTPEGYMSVQIMDSERPFFASDNLHEKTAAELSLAAASYFAYSGLYEVEIEPAANDLAEHSFSGLITHHMQTSLFPNWVGCSLLRRLHLQGDRLELSTCQASPYRGKQMTTHLVWRKRFAVKQSAEAADQQFRLIAA</sequence>
<reference evidence="2 4" key="1">
    <citation type="submission" date="2018-06" db="EMBL/GenBank/DDBJ databases">
        <authorList>
            <consortium name="Pathogen Informatics"/>
            <person name="Doyle S."/>
        </authorList>
    </citation>
    <scope>NUCLEOTIDE SEQUENCE [LARGE SCALE GENOMIC DNA]</scope>
    <source>
        <strain evidence="2 4">NCTC11159</strain>
    </source>
</reference>
<evidence type="ECO:0000313" key="5">
    <source>
        <dbReference type="Proteomes" id="UP000295794"/>
    </source>
</evidence>
<gene>
    <name evidence="3" type="ORF">EV682_11386</name>
    <name evidence="2" type="ORF">NCTC11159_04440</name>
</gene>
<evidence type="ECO:0000313" key="4">
    <source>
        <dbReference type="Proteomes" id="UP000255108"/>
    </source>
</evidence>
<proteinExistence type="predicted"/>
<dbReference type="InterPro" id="IPR024311">
    <property type="entry name" value="Lipocalin-like"/>
</dbReference>
<evidence type="ECO:0000259" key="1">
    <source>
        <dbReference type="Pfam" id="PF13924"/>
    </source>
</evidence>
<dbReference type="Pfam" id="PF13924">
    <property type="entry name" value="Lipocalin_5"/>
    <property type="match status" value="1"/>
</dbReference>
<dbReference type="EMBL" id="SMBT01000013">
    <property type="protein sequence ID" value="TCU83026.1"/>
    <property type="molecule type" value="Genomic_DNA"/>
</dbReference>
<evidence type="ECO:0000313" key="2">
    <source>
        <dbReference type="EMBL" id="STR45849.1"/>
    </source>
</evidence>
<protein>
    <submittedName>
        <fullName evidence="3">Lipocalin-like protein</fullName>
    </submittedName>
</protein>
<accession>A0A377SZC1</accession>
<keyword evidence="5" id="KW-1185">Reference proteome</keyword>
<name>A0A377SZC1_9NEIS</name>